<feature type="compositionally biased region" description="Polar residues" evidence="5">
    <location>
        <begin position="403"/>
        <end position="422"/>
    </location>
</feature>
<name>A0A4Y7TDC2_COPMI</name>
<evidence type="ECO:0008006" key="10">
    <source>
        <dbReference type="Google" id="ProtNLM"/>
    </source>
</evidence>
<organism evidence="8 9">
    <name type="scientific">Coprinellus micaceus</name>
    <name type="common">Glistening ink-cap mushroom</name>
    <name type="synonym">Coprinus micaceus</name>
    <dbReference type="NCBI Taxonomy" id="71717"/>
    <lineage>
        <taxon>Eukaryota</taxon>
        <taxon>Fungi</taxon>
        <taxon>Dikarya</taxon>
        <taxon>Basidiomycota</taxon>
        <taxon>Agaricomycotina</taxon>
        <taxon>Agaricomycetes</taxon>
        <taxon>Agaricomycetidae</taxon>
        <taxon>Agaricales</taxon>
        <taxon>Agaricineae</taxon>
        <taxon>Psathyrellaceae</taxon>
        <taxon>Coprinellus</taxon>
    </lineage>
</organism>
<dbReference type="InterPro" id="IPR051694">
    <property type="entry name" value="Immunoregulatory_rcpt-like"/>
</dbReference>
<keyword evidence="4 6" id="KW-0472">Membrane</keyword>
<feature type="compositionally biased region" description="Low complexity" evidence="5">
    <location>
        <begin position="281"/>
        <end position="299"/>
    </location>
</feature>
<comment type="caution">
    <text evidence="8">The sequence shown here is derived from an EMBL/GenBank/DDBJ whole genome shotgun (WGS) entry which is preliminary data.</text>
</comment>
<keyword evidence="3 6" id="KW-1133">Transmembrane helix</keyword>
<keyword evidence="2 6" id="KW-0812">Transmembrane</keyword>
<feature type="transmembrane region" description="Helical" evidence="6">
    <location>
        <begin position="212"/>
        <end position="234"/>
    </location>
</feature>
<gene>
    <name evidence="8" type="ORF">FA13DRAFT_1731879</name>
</gene>
<keyword evidence="7" id="KW-0732">Signal</keyword>
<feature type="region of interest" description="Disordered" evidence="5">
    <location>
        <begin position="478"/>
        <end position="548"/>
    </location>
</feature>
<feature type="region of interest" description="Disordered" evidence="5">
    <location>
        <begin position="377"/>
        <end position="459"/>
    </location>
</feature>
<feature type="region of interest" description="Disordered" evidence="5">
    <location>
        <begin position="254"/>
        <end position="311"/>
    </location>
</feature>
<evidence type="ECO:0000256" key="5">
    <source>
        <dbReference type="SAM" id="MobiDB-lite"/>
    </source>
</evidence>
<protein>
    <recommendedName>
        <fullName evidence="10">Mid2 domain-containing protein</fullName>
    </recommendedName>
</protein>
<dbReference type="GO" id="GO:0016020">
    <property type="term" value="C:membrane"/>
    <property type="evidence" value="ECO:0007669"/>
    <property type="project" value="UniProtKB-SubCell"/>
</dbReference>
<dbReference type="PANTHER" id="PTHR15549">
    <property type="entry name" value="PAIRED IMMUNOGLOBULIN-LIKE TYPE 2 RECEPTOR"/>
    <property type="match status" value="1"/>
</dbReference>
<dbReference type="STRING" id="71717.A0A4Y7TDC2"/>
<feature type="compositionally biased region" description="Basic and acidic residues" evidence="5">
    <location>
        <begin position="502"/>
        <end position="518"/>
    </location>
</feature>
<feature type="compositionally biased region" description="Polar residues" evidence="5">
    <location>
        <begin position="381"/>
        <end position="391"/>
    </location>
</feature>
<accession>A0A4Y7TDC2</accession>
<keyword evidence="9" id="KW-1185">Reference proteome</keyword>
<dbReference type="Proteomes" id="UP000298030">
    <property type="component" value="Unassembled WGS sequence"/>
</dbReference>
<feature type="signal peptide" evidence="7">
    <location>
        <begin position="1"/>
        <end position="23"/>
    </location>
</feature>
<evidence type="ECO:0000256" key="6">
    <source>
        <dbReference type="SAM" id="Phobius"/>
    </source>
</evidence>
<evidence type="ECO:0000256" key="1">
    <source>
        <dbReference type="ARBA" id="ARBA00004167"/>
    </source>
</evidence>
<evidence type="ECO:0000313" key="8">
    <source>
        <dbReference type="EMBL" id="TEB32140.1"/>
    </source>
</evidence>
<comment type="subcellular location">
    <subcellularLocation>
        <location evidence="1">Membrane</location>
        <topology evidence="1">Single-pass membrane protein</topology>
    </subcellularLocation>
</comment>
<evidence type="ECO:0000256" key="4">
    <source>
        <dbReference type="ARBA" id="ARBA00023136"/>
    </source>
</evidence>
<feature type="region of interest" description="Disordered" evidence="5">
    <location>
        <begin position="167"/>
        <end position="207"/>
    </location>
</feature>
<dbReference type="OrthoDB" id="3234968at2759"/>
<evidence type="ECO:0000256" key="7">
    <source>
        <dbReference type="SAM" id="SignalP"/>
    </source>
</evidence>
<proteinExistence type="predicted"/>
<dbReference type="AlphaFoldDB" id="A0A4Y7TDC2"/>
<sequence>MLFPVHLLVLVVSILSCSSSVAAQAQRNVTVDDEDPSIVYQPAEEWFVSANSSLDFGHAHMLTQNPNATATFNFTGVAIYFLSPLWPYTVNTAISLDGMPPTLVDLIDRTRPDTGGFGPETVQWDVVWSATNLTNTNHTLLVSVGSGQRFGIVDGLIYTIIDPEVTTTASEPPPSTTTSESDASSSSPVPVPTPSSTDASSQSGSSSRSMKIALGSVLGVLGLLIVLLCIWFCIHKRRRNRPRSEAWTVAPSTLTGKSFREPPHSPLSGSSHISSNEKASPLRTTTTTGGPSPISLGPPATYPSPSTRLDGDQHPYSSAFYAAGEGKREIQAYQNPRFGYVGIPAPQDVISPDLSLKQYAEGVGAWYSGAQAGGYGPYARGQQSQNQSPHSGQGGHGDRENDFYSSQPDWRPPSSFTSSSARYTPGIPLSPITERSFSSLRDSPQPPGTPGSGASGLGSVATTGSIGYFVGTRVPIRQGSGERAPARQGSNESGISLNRAMMESREGESGMRPPREQQHPLARARPSIGSGTVSRLEMRAQRLPTRSS</sequence>
<feature type="chain" id="PRO_5021453389" description="Mid2 domain-containing protein" evidence="7">
    <location>
        <begin position="24"/>
        <end position="548"/>
    </location>
</feature>
<reference evidence="8 9" key="1">
    <citation type="journal article" date="2019" name="Nat. Ecol. Evol.">
        <title>Megaphylogeny resolves global patterns of mushroom evolution.</title>
        <authorList>
            <person name="Varga T."/>
            <person name="Krizsan K."/>
            <person name="Foldi C."/>
            <person name="Dima B."/>
            <person name="Sanchez-Garcia M."/>
            <person name="Sanchez-Ramirez S."/>
            <person name="Szollosi G.J."/>
            <person name="Szarkandi J.G."/>
            <person name="Papp V."/>
            <person name="Albert L."/>
            <person name="Andreopoulos W."/>
            <person name="Angelini C."/>
            <person name="Antonin V."/>
            <person name="Barry K.W."/>
            <person name="Bougher N.L."/>
            <person name="Buchanan P."/>
            <person name="Buyck B."/>
            <person name="Bense V."/>
            <person name="Catcheside P."/>
            <person name="Chovatia M."/>
            <person name="Cooper J."/>
            <person name="Damon W."/>
            <person name="Desjardin D."/>
            <person name="Finy P."/>
            <person name="Geml J."/>
            <person name="Haridas S."/>
            <person name="Hughes K."/>
            <person name="Justo A."/>
            <person name="Karasinski D."/>
            <person name="Kautmanova I."/>
            <person name="Kiss B."/>
            <person name="Kocsube S."/>
            <person name="Kotiranta H."/>
            <person name="LaButti K.M."/>
            <person name="Lechner B.E."/>
            <person name="Liimatainen K."/>
            <person name="Lipzen A."/>
            <person name="Lukacs Z."/>
            <person name="Mihaltcheva S."/>
            <person name="Morgado L.N."/>
            <person name="Niskanen T."/>
            <person name="Noordeloos M.E."/>
            <person name="Ohm R.A."/>
            <person name="Ortiz-Santana B."/>
            <person name="Ovrebo C."/>
            <person name="Racz N."/>
            <person name="Riley R."/>
            <person name="Savchenko A."/>
            <person name="Shiryaev A."/>
            <person name="Soop K."/>
            <person name="Spirin V."/>
            <person name="Szebenyi C."/>
            <person name="Tomsovsky M."/>
            <person name="Tulloss R.E."/>
            <person name="Uehling J."/>
            <person name="Grigoriev I.V."/>
            <person name="Vagvolgyi C."/>
            <person name="Papp T."/>
            <person name="Martin F.M."/>
            <person name="Miettinen O."/>
            <person name="Hibbett D.S."/>
            <person name="Nagy L.G."/>
        </authorList>
    </citation>
    <scope>NUCLEOTIDE SEQUENCE [LARGE SCALE GENOMIC DNA]</scope>
    <source>
        <strain evidence="8 9">FP101781</strain>
    </source>
</reference>
<evidence type="ECO:0000313" key="9">
    <source>
        <dbReference type="Proteomes" id="UP000298030"/>
    </source>
</evidence>
<evidence type="ECO:0000256" key="3">
    <source>
        <dbReference type="ARBA" id="ARBA00022989"/>
    </source>
</evidence>
<dbReference type="EMBL" id="QPFP01000016">
    <property type="protein sequence ID" value="TEB32140.1"/>
    <property type="molecule type" value="Genomic_DNA"/>
</dbReference>
<evidence type="ECO:0000256" key="2">
    <source>
        <dbReference type="ARBA" id="ARBA00022692"/>
    </source>
</evidence>
<dbReference type="GO" id="GO:0071944">
    <property type="term" value="C:cell periphery"/>
    <property type="evidence" value="ECO:0007669"/>
    <property type="project" value="UniProtKB-ARBA"/>
</dbReference>
<dbReference type="Gene3D" id="2.60.120.260">
    <property type="entry name" value="Galactose-binding domain-like"/>
    <property type="match status" value="1"/>
</dbReference>
<feature type="compositionally biased region" description="Polar residues" evidence="5">
    <location>
        <begin position="433"/>
        <end position="442"/>
    </location>
</feature>